<proteinExistence type="predicted"/>
<accession>A0A8H6ZID0</accession>
<dbReference type="EMBL" id="JACAZH010000001">
    <property type="protein sequence ID" value="KAF7377899.1"/>
    <property type="molecule type" value="Genomic_DNA"/>
</dbReference>
<name>A0A8H6ZID0_9AGAR</name>
<dbReference type="OrthoDB" id="3190489at2759"/>
<evidence type="ECO:0000313" key="1">
    <source>
        <dbReference type="EMBL" id="KAF7377899.1"/>
    </source>
</evidence>
<organism evidence="1 2">
    <name type="scientific">Mycena sanguinolenta</name>
    <dbReference type="NCBI Taxonomy" id="230812"/>
    <lineage>
        <taxon>Eukaryota</taxon>
        <taxon>Fungi</taxon>
        <taxon>Dikarya</taxon>
        <taxon>Basidiomycota</taxon>
        <taxon>Agaricomycotina</taxon>
        <taxon>Agaricomycetes</taxon>
        <taxon>Agaricomycetidae</taxon>
        <taxon>Agaricales</taxon>
        <taxon>Marasmiineae</taxon>
        <taxon>Mycenaceae</taxon>
        <taxon>Mycena</taxon>
    </lineage>
</organism>
<protein>
    <recommendedName>
        <fullName evidence="3">F-box domain-containing protein</fullName>
    </recommendedName>
</protein>
<gene>
    <name evidence="1" type="ORF">MSAN_00213600</name>
</gene>
<comment type="caution">
    <text evidence="1">The sequence shown here is derived from an EMBL/GenBank/DDBJ whole genome shotgun (WGS) entry which is preliminary data.</text>
</comment>
<reference evidence="1" key="1">
    <citation type="submission" date="2020-05" db="EMBL/GenBank/DDBJ databases">
        <title>Mycena genomes resolve the evolution of fungal bioluminescence.</title>
        <authorList>
            <person name="Tsai I.J."/>
        </authorList>
    </citation>
    <scope>NUCLEOTIDE SEQUENCE</scope>
    <source>
        <strain evidence="1">160909Yilan</strain>
    </source>
</reference>
<dbReference type="Proteomes" id="UP000623467">
    <property type="component" value="Unassembled WGS sequence"/>
</dbReference>
<evidence type="ECO:0000313" key="2">
    <source>
        <dbReference type="Proteomes" id="UP000623467"/>
    </source>
</evidence>
<dbReference type="AlphaFoldDB" id="A0A8H6ZID0"/>
<keyword evidence="2" id="KW-1185">Reference proteome</keyword>
<evidence type="ECO:0008006" key="3">
    <source>
        <dbReference type="Google" id="ProtNLM"/>
    </source>
</evidence>
<sequence>MALSALPTELLHAISGHLGLQDRLGLCRTNSHMHSICIQWIYRVVAIKDPAQLLLCCKTIIARPEAALSVWQLKIDCFPGYALKSFYTTLRFAATKMENLQVITMASPHLFCTIADMVFPRLTDCNIPLSLDSADSYSFLHRNPTIERVFIIPVPDQSIPNNFDQIQSIHMPRLRHFVGPEIAACALGPNPSMGYSHGLSAASSSTAELCALTTMIASWDIALPAVIAKHTPRIQVLNIWGPTISDLGSKKEDFLSAMDDFLPSLTCLVDLIVSDKTSYNRISEALESEFDRVRRWGDACPTPEAY</sequence>